<dbReference type="InterPro" id="IPR011542">
    <property type="entry name" value="SUF_FeS_clus_asmbl_SufD"/>
</dbReference>
<proteinExistence type="predicted"/>
<dbReference type="AlphaFoldDB" id="A0A6J7QPZ3"/>
<name>A0A6J7QPZ3_9ZZZZ</name>
<dbReference type="SUPFAM" id="SSF101960">
    <property type="entry name" value="Stabilizer of iron transporter SufD"/>
    <property type="match status" value="1"/>
</dbReference>
<dbReference type="PANTHER" id="PTHR43575">
    <property type="entry name" value="PROTEIN ABCI7, CHLOROPLASTIC"/>
    <property type="match status" value="1"/>
</dbReference>
<dbReference type="NCBIfam" id="TIGR01981">
    <property type="entry name" value="sufD"/>
    <property type="match status" value="1"/>
</dbReference>
<dbReference type="EMBL" id="CAFBQU010000012">
    <property type="protein sequence ID" value="CAB5063967.1"/>
    <property type="molecule type" value="Genomic_DNA"/>
</dbReference>
<protein>
    <submittedName>
        <fullName evidence="2">Unannotated protein</fullName>
    </submittedName>
</protein>
<dbReference type="EMBL" id="CAFBPN010000031">
    <property type="protein sequence ID" value="CAB5019015.1"/>
    <property type="molecule type" value="Genomic_DNA"/>
</dbReference>
<evidence type="ECO:0000313" key="2">
    <source>
        <dbReference type="EMBL" id="CAB5019015.1"/>
    </source>
</evidence>
<reference evidence="2" key="1">
    <citation type="submission" date="2020-05" db="EMBL/GenBank/DDBJ databases">
        <authorList>
            <person name="Chiriac C."/>
            <person name="Salcher M."/>
            <person name="Ghai R."/>
            <person name="Kavagutti S V."/>
        </authorList>
    </citation>
    <scope>NUCLEOTIDE SEQUENCE</scope>
</reference>
<organism evidence="2">
    <name type="scientific">freshwater metagenome</name>
    <dbReference type="NCBI Taxonomy" id="449393"/>
    <lineage>
        <taxon>unclassified sequences</taxon>
        <taxon>metagenomes</taxon>
        <taxon>ecological metagenomes</taxon>
    </lineage>
</organism>
<dbReference type="InterPro" id="IPR000825">
    <property type="entry name" value="SUF_FeS_clus_asmbl_SufBD_core"/>
</dbReference>
<dbReference type="PANTHER" id="PTHR43575:SF1">
    <property type="entry name" value="PROTEIN ABCI7, CHLOROPLASTIC"/>
    <property type="match status" value="1"/>
</dbReference>
<accession>A0A6J7QPZ3</accession>
<dbReference type="InterPro" id="IPR037284">
    <property type="entry name" value="SUF_FeS_clus_asmbl_SufBD_sf"/>
</dbReference>
<evidence type="ECO:0000313" key="3">
    <source>
        <dbReference type="EMBL" id="CAB5063967.1"/>
    </source>
</evidence>
<dbReference type="Pfam" id="PF01458">
    <property type="entry name" value="SUFBD_core"/>
    <property type="match status" value="1"/>
</dbReference>
<dbReference type="InterPro" id="IPR055346">
    <property type="entry name" value="Fe-S_cluster_assembly_SufBD"/>
</dbReference>
<feature type="domain" description="SUF system FeS cluster assembly SufBD core" evidence="1">
    <location>
        <begin position="112"/>
        <end position="339"/>
    </location>
</feature>
<gene>
    <name evidence="2" type="ORF">UFOPK4098_00745</name>
    <name evidence="3" type="ORF">UFOPK4347_00673</name>
</gene>
<sequence>MSSTAHYPGVVLPTAEEEIWRYSRIEELSLDSFVAGSVENKVDAPADVASIVTQGAAVGECGVAMPIPVDAFAEINAIHCSGAHADIITVKTVRGKSYASPVVITRTLSVSGVLAAPRLIIDAAENSEVTVVEHFLSSDDVSSLIAPVVEIRAAQSARVTYIAINELGNKTWKIAHQQSLGERDSTTRLFTVALGGDYARVRTEARLVGIGATTQQVALYFADKTQMHDFRTLQTHIAPRTSSDLLFKGAVQDTAKSVYTGLIRIEHEAHGSQAYQTNRNLTLSHGAWAESVPNLEIETNDVKCSHASTVGPIDDEQRFYLESRGIHPDIAERLVVLGFFNEVLERLPQIDVVSGLRAKVAAKLHAGAQ</sequence>
<evidence type="ECO:0000259" key="1">
    <source>
        <dbReference type="Pfam" id="PF01458"/>
    </source>
</evidence>
<dbReference type="GO" id="GO:0016226">
    <property type="term" value="P:iron-sulfur cluster assembly"/>
    <property type="evidence" value="ECO:0007669"/>
    <property type="project" value="InterPro"/>
</dbReference>